<reference evidence="2" key="1">
    <citation type="journal article" date="2015" name="PLoS ONE">
        <title>Comprehensive Evaluation of Toxoplasma gondii VEG and Neospora caninum LIV Genomes with Tachyzoite Stage Transcriptome and Proteome Defines Novel Transcript Features.</title>
        <authorList>
            <person name="Ramaprasad A."/>
            <person name="Mourier T."/>
            <person name="Naeem R."/>
            <person name="Malas T.B."/>
            <person name="Moussa E."/>
            <person name="Panigrahi A."/>
            <person name="Vermont S.J."/>
            <person name="Otto T.D."/>
            <person name="Wastling J."/>
            <person name="Pain A."/>
        </authorList>
    </citation>
    <scope>NUCLEOTIDE SEQUENCE</scope>
    <source>
        <strain evidence="2">Liverpool</strain>
    </source>
</reference>
<organism evidence="2">
    <name type="scientific">Neospora caninum (strain Liverpool)</name>
    <dbReference type="NCBI Taxonomy" id="572307"/>
    <lineage>
        <taxon>Eukaryota</taxon>
        <taxon>Sar</taxon>
        <taxon>Alveolata</taxon>
        <taxon>Apicomplexa</taxon>
        <taxon>Conoidasida</taxon>
        <taxon>Coccidia</taxon>
        <taxon>Eucoccidiorida</taxon>
        <taxon>Eimeriorina</taxon>
        <taxon>Sarcocystidae</taxon>
        <taxon>Neospora</taxon>
    </lineage>
</organism>
<feature type="region of interest" description="Disordered" evidence="1">
    <location>
        <begin position="1"/>
        <end position="28"/>
    </location>
</feature>
<dbReference type="EMBL" id="LN714476">
    <property type="protein sequence ID" value="CEL64727.1"/>
    <property type="molecule type" value="Genomic_DNA"/>
</dbReference>
<gene>
    <name evidence="2" type="ORF">BN1204_006090</name>
</gene>
<name>A0A0F7U8L1_NEOCL</name>
<evidence type="ECO:0000313" key="2">
    <source>
        <dbReference type="EMBL" id="CEL64727.1"/>
    </source>
</evidence>
<sequence>MSFKLEKQGDEERFPVHPTATAESFSQRHTMNLEEFADGDIPEDVLKGCLSSDLQLLNGDWTILSDRSGPMTDITEMLGLDKLDRMSWELSLQLSAPRLSLTFTQEDDVPVLRVDCTCQLGIEYIRDIRFDGEKKTGVHLRDLFPNPPLSHMSSGFDEGELRAVRDGPKLFVRYDMEKGSLYMTRVVLFKDPENRVDGPITLAKYCVVNKKTGVKHEVYRYHRRVGERSSDSCF</sequence>
<accession>A0A0F7U8L1</accession>
<proteinExistence type="predicted"/>
<protein>
    <submittedName>
        <fullName evidence="2">Uncharacterized protein</fullName>
    </submittedName>
</protein>
<dbReference type="AlphaFoldDB" id="A0A0F7U8L1"/>
<evidence type="ECO:0000256" key="1">
    <source>
        <dbReference type="SAM" id="MobiDB-lite"/>
    </source>
</evidence>
<feature type="compositionally biased region" description="Basic and acidic residues" evidence="1">
    <location>
        <begin position="1"/>
        <end position="15"/>
    </location>
</feature>